<keyword evidence="1 2" id="KW-0694">RNA-binding</keyword>
<feature type="region of interest" description="Disordered" evidence="3">
    <location>
        <begin position="261"/>
        <end position="280"/>
    </location>
</feature>
<dbReference type="RefSeq" id="XP_009543542.1">
    <property type="nucleotide sequence ID" value="XM_009545247.1"/>
</dbReference>
<dbReference type="GeneID" id="20676872"/>
<feature type="compositionally biased region" description="Polar residues" evidence="3">
    <location>
        <begin position="290"/>
        <end position="307"/>
    </location>
</feature>
<feature type="compositionally biased region" description="Low complexity" evidence="3">
    <location>
        <begin position="814"/>
        <end position="828"/>
    </location>
</feature>
<feature type="compositionally biased region" description="Low complexity" evidence="3">
    <location>
        <begin position="111"/>
        <end position="155"/>
    </location>
</feature>
<feature type="compositionally biased region" description="Low complexity" evidence="3">
    <location>
        <begin position="266"/>
        <end position="279"/>
    </location>
</feature>
<feature type="region of interest" description="Disordered" evidence="3">
    <location>
        <begin position="624"/>
        <end position="677"/>
    </location>
</feature>
<name>W4KFI8_HETIT</name>
<feature type="compositionally biased region" description="Gly residues" evidence="3">
    <location>
        <begin position="431"/>
        <end position="441"/>
    </location>
</feature>
<dbReference type="KEGG" id="hir:HETIRDRAFT_457870"/>
<feature type="compositionally biased region" description="Basic and acidic residues" evidence="3">
    <location>
        <begin position="649"/>
        <end position="674"/>
    </location>
</feature>
<feature type="domain" description="RRM" evidence="4">
    <location>
        <begin position="890"/>
        <end position="977"/>
    </location>
</feature>
<dbReference type="Gene3D" id="3.30.70.330">
    <property type="match status" value="2"/>
</dbReference>
<dbReference type="HOGENOM" id="CLU_006261_0_0_1"/>
<sequence>MNVGAHVARPLFSRRGTDWRAAPCWTFPPRSSLQSNSHAVHAIPPVLDAPSPFSTRRSPASIPHCSPSYPVPIATDDSAPFDEDFINRSLLDSLDAQADAEPLSSSDSEAPGPTSFGTHSSSSIGSVPYHITSQSSQPRPESPSSFVPDSYSSPSMYHNMQPSDFVSSSDFDPQKQGKLSDYASSGPYRTSTAFSAFSNNRTRQPSAPALGQHTFRDTSNYTHHYPVDVYATAQPSLQSLSPPQPSQSMGPNTFDPMLQPRSTFDFGPSPHSSSSGFVSNNKPAYANDMFTGSTGPSLLPSHKSTGHLSGPGSQQLQAQSLQTQPPQSNFHPTSQAQYMNGIHQQQLMQSQTAFGPHLPSSTSAPITTQGGTSHTNGSTQAPSQEEISTIFVVGFPEDMQEREFQNMFTFSPGFEAATLKIPNKELTAYGPGQGGNAGRPGSGYPHTHGGPNDPYNVVTINQGGIVVDGGRDGTTSSWPPSDDQHYAHLVPNGPASGSNAANASISTRKQIIGFAKFRTRAEAIEARDMLQGRRIDIEKGAVLKAEMAKKNLHTKRGIGPLPLQLSSMIGSGGTVAPDALTGMPGMNLHGLTSPQTLGAGVETMTARERELGTLGAMGFTGRRESRLDPREEDADTRNGALVGFGTTRGARERAAEEEDRKWKDKADAERERSAQLRSSNAHAFAAFHSVSSSQQSVGNSLLAATAGESASTIRGDGNGSRVAAANGPWGVESRGNNFPSSLSKLPLYVGLPPRPVSPSQPNDPYGSTPRLWRSSDGTVYLAHVGPPPPITPAKPPHLRHVHPSLPSRPPPYTPAATGHDTSSSSSSSVEGSQDSVDEDTSRAMNILAVNTSEPPLTHETGSSSPQLPSPASGASSGSKSAAVDQNPPINTLYVGNLPSSPPPPGFAPTYLEDSLRDLFHRRPGFRKLCFRQKSNGPMCFVEFADVNYATKALNDLYGATLGGLVKGGGIRLSYSKNPLGVRTPTNATGSSTSQQNGLPASGGATILAEAFQPKLTELDTGIHPRVDTSGITSPSSSSSSSAYHFSVSPPPPRFVSPPPAYPRAASGQGFGYPPPSNMTTTNSPTPTFSPFGISPSPIGSSIHNNPIPESMNFINSSNGNHLMSTFSDITEHPPTHSPSLDGH</sequence>
<keyword evidence="6" id="KW-1185">Reference proteome</keyword>
<dbReference type="PANTHER" id="PTHR10501">
    <property type="entry name" value="U1 SMALL NUCLEAR RIBONUCLEOPROTEIN A/U2 SMALL NUCLEAR RIBONUCLEOPROTEIN B"/>
    <property type="match status" value="1"/>
</dbReference>
<feature type="region of interest" description="Disordered" evidence="3">
    <location>
        <begin position="852"/>
        <end position="909"/>
    </location>
</feature>
<dbReference type="AlphaFoldDB" id="W4KFI8"/>
<feature type="compositionally biased region" description="Pro residues" evidence="3">
    <location>
        <begin position="1048"/>
        <end position="1061"/>
    </location>
</feature>
<evidence type="ECO:0000256" key="1">
    <source>
        <dbReference type="ARBA" id="ARBA00022884"/>
    </source>
</evidence>
<dbReference type="STRING" id="747525.W4KFI8"/>
<evidence type="ECO:0000313" key="6">
    <source>
        <dbReference type="Proteomes" id="UP000030671"/>
    </source>
</evidence>
<proteinExistence type="predicted"/>
<dbReference type="PROSITE" id="PS50102">
    <property type="entry name" value="RRM"/>
    <property type="match status" value="1"/>
</dbReference>
<dbReference type="InterPro" id="IPR000504">
    <property type="entry name" value="RRM_dom"/>
</dbReference>
<feature type="compositionally biased region" description="Pro residues" evidence="3">
    <location>
        <begin position="785"/>
        <end position="795"/>
    </location>
</feature>
<dbReference type="Pfam" id="PF00076">
    <property type="entry name" value="RRM_1"/>
    <property type="match status" value="1"/>
</dbReference>
<dbReference type="OrthoDB" id="431169at2759"/>
<dbReference type="Proteomes" id="UP000030671">
    <property type="component" value="Unassembled WGS sequence"/>
</dbReference>
<feature type="compositionally biased region" description="Polar residues" evidence="3">
    <location>
        <begin position="983"/>
        <end position="998"/>
    </location>
</feature>
<dbReference type="InParanoid" id="W4KFI8"/>
<dbReference type="InterPro" id="IPR035979">
    <property type="entry name" value="RBD_domain_sf"/>
</dbReference>
<organism evidence="5 6">
    <name type="scientific">Heterobasidion irregulare (strain TC 32-1)</name>
    <dbReference type="NCBI Taxonomy" id="747525"/>
    <lineage>
        <taxon>Eukaryota</taxon>
        <taxon>Fungi</taxon>
        <taxon>Dikarya</taxon>
        <taxon>Basidiomycota</taxon>
        <taxon>Agaricomycotina</taxon>
        <taxon>Agaricomycetes</taxon>
        <taxon>Russulales</taxon>
        <taxon>Bondarzewiaceae</taxon>
        <taxon>Heterobasidion</taxon>
        <taxon>Heterobasidion annosum species complex</taxon>
    </lineage>
</organism>
<evidence type="ECO:0000313" key="5">
    <source>
        <dbReference type="EMBL" id="ETW83796.1"/>
    </source>
</evidence>
<feature type="region of interest" description="Disordered" evidence="3">
    <location>
        <begin position="51"/>
        <end position="77"/>
    </location>
</feature>
<evidence type="ECO:0000256" key="2">
    <source>
        <dbReference type="PROSITE-ProRule" id="PRU00176"/>
    </source>
</evidence>
<feature type="region of interest" description="Disordered" evidence="3">
    <location>
        <begin position="753"/>
        <end position="772"/>
    </location>
</feature>
<feature type="compositionally biased region" description="Low complexity" evidence="3">
    <location>
        <begin position="308"/>
        <end position="328"/>
    </location>
</feature>
<feature type="compositionally biased region" description="Low complexity" evidence="3">
    <location>
        <begin position="1029"/>
        <end position="1047"/>
    </location>
</feature>
<evidence type="ECO:0000259" key="4">
    <source>
        <dbReference type="PROSITE" id="PS50102"/>
    </source>
</evidence>
<protein>
    <recommendedName>
        <fullName evidence="4">RRM domain-containing protein</fullName>
    </recommendedName>
</protein>
<dbReference type="eggNOG" id="KOG0118">
    <property type="taxonomic scope" value="Eukaryota"/>
</dbReference>
<feature type="compositionally biased region" description="Polar residues" evidence="3">
    <location>
        <begin position="187"/>
        <end position="205"/>
    </location>
</feature>
<dbReference type="SMART" id="SM00360">
    <property type="entry name" value="RRM"/>
    <property type="match status" value="2"/>
</dbReference>
<reference evidence="5 6" key="1">
    <citation type="journal article" date="2012" name="New Phytol.">
        <title>Insight into trade-off between wood decay and parasitism from the genome of a fungal forest pathogen.</title>
        <authorList>
            <person name="Olson A."/>
            <person name="Aerts A."/>
            <person name="Asiegbu F."/>
            <person name="Belbahri L."/>
            <person name="Bouzid O."/>
            <person name="Broberg A."/>
            <person name="Canback B."/>
            <person name="Coutinho P.M."/>
            <person name="Cullen D."/>
            <person name="Dalman K."/>
            <person name="Deflorio G."/>
            <person name="van Diepen L.T."/>
            <person name="Dunand C."/>
            <person name="Duplessis S."/>
            <person name="Durling M."/>
            <person name="Gonthier P."/>
            <person name="Grimwood J."/>
            <person name="Fossdal C.G."/>
            <person name="Hansson D."/>
            <person name="Henrissat B."/>
            <person name="Hietala A."/>
            <person name="Himmelstrand K."/>
            <person name="Hoffmeister D."/>
            <person name="Hogberg N."/>
            <person name="James T.Y."/>
            <person name="Karlsson M."/>
            <person name="Kohler A."/>
            <person name="Kues U."/>
            <person name="Lee Y.H."/>
            <person name="Lin Y.C."/>
            <person name="Lind M."/>
            <person name="Lindquist E."/>
            <person name="Lombard V."/>
            <person name="Lucas S."/>
            <person name="Lunden K."/>
            <person name="Morin E."/>
            <person name="Murat C."/>
            <person name="Park J."/>
            <person name="Raffaello T."/>
            <person name="Rouze P."/>
            <person name="Salamov A."/>
            <person name="Schmutz J."/>
            <person name="Solheim H."/>
            <person name="Stahlberg J."/>
            <person name="Velez H."/>
            <person name="de Vries R.P."/>
            <person name="Wiebenga A."/>
            <person name="Woodward S."/>
            <person name="Yakovlev I."/>
            <person name="Garbelotto M."/>
            <person name="Martin F."/>
            <person name="Grigoriev I.V."/>
            <person name="Stenlid J."/>
        </authorList>
    </citation>
    <scope>NUCLEOTIDE SEQUENCE [LARGE SCALE GENOMIC DNA]</scope>
    <source>
        <strain evidence="5 6">TC 32-1</strain>
    </source>
</reference>
<dbReference type="InterPro" id="IPR012677">
    <property type="entry name" value="Nucleotide-bd_a/b_plait_sf"/>
</dbReference>
<dbReference type="EMBL" id="KI925456">
    <property type="protein sequence ID" value="ETW83796.1"/>
    <property type="molecule type" value="Genomic_DNA"/>
</dbReference>
<dbReference type="SUPFAM" id="SSF54928">
    <property type="entry name" value="RNA-binding domain, RBD"/>
    <property type="match status" value="1"/>
</dbReference>
<feature type="compositionally biased region" description="Low complexity" evidence="3">
    <location>
        <begin position="861"/>
        <end position="882"/>
    </location>
</feature>
<accession>W4KFI8</accession>
<feature type="region of interest" description="Disordered" evidence="3">
    <location>
        <begin position="1018"/>
        <end position="1081"/>
    </location>
</feature>
<feature type="region of interest" description="Disordered" evidence="3">
    <location>
        <begin position="779"/>
        <end position="839"/>
    </location>
</feature>
<feature type="region of interest" description="Disordered" evidence="3">
    <location>
        <begin position="97"/>
        <end position="218"/>
    </location>
</feature>
<feature type="region of interest" description="Disordered" evidence="3">
    <location>
        <begin position="982"/>
        <end position="1001"/>
    </location>
</feature>
<feature type="region of interest" description="Disordered" evidence="3">
    <location>
        <begin position="710"/>
        <end position="737"/>
    </location>
</feature>
<gene>
    <name evidence="5" type="ORF">HETIRDRAFT_457870</name>
</gene>
<evidence type="ECO:0000256" key="3">
    <source>
        <dbReference type="SAM" id="MobiDB-lite"/>
    </source>
</evidence>
<feature type="region of interest" description="Disordered" evidence="3">
    <location>
        <begin position="288"/>
        <end position="334"/>
    </location>
</feature>
<dbReference type="GO" id="GO:0003723">
    <property type="term" value="F:RNA binding"/>
    <property type="evidence" value="ECO:0007669"/>
    <property type="project" value="UniProtKB-UniRule"/>
</dbReference>
<feature type="region of interest" description="Disordered" evidence="3">
    <location>
        <begin position="353"/>
        <end position="385"/>
    </location>
</feature>
<feature type="region of interest" description="Disordered" evidence="3">
    <location>
        <begin position="426"/>
        <end position="451"/>
    </location>
</feature>